<evidence type="ECO:0000313" key="5">
    <source>
        <dbReference type="EMBL" id="GER90972.1"/>
    </source>
</evidence>
<protein>
    <recommendedName>
        <fullName evidence="4">DUF4349 domain-containing protein</fullName>
    </recommendedName>
</protein>
<evidence type="ECO:0000256" key="1">
    <source>
        <dbReference type="SAM" id="MobiDB-lite"/>
    </source>
</evidence>
<feature type="compositionally biased region" description="Low complexity" evidence="1">
    <location>
        <begin position="32"/>
        <end position="44"/>
    </location>
</feature>
<evidence type="ECO:0000313" key="6">
    <source>
        <dbReference type="Proteomes" id="UP000326912"/>
    </source>
</evidence>
<feature type="signal peptide" evidence="3">
    <location>
        <begin position="1"/>
        <end position="33"/>
    </location>
</feature>
<feature type="region of interest" description="Disordered" evidence="1">
    <location>
        <begin position="32"/>
        <end position="76"/>
    </location>
</feature>
<keyword evidence="2" id="KW-1133">Transmembrane helix</keyword>
<proteinExistence type="predicted"/>
<dbReference type="EMBL" id="BKZW01000003">
    <property type="protein sequence ID" value="GER90972.1"/>
    <property type="molecule type" value="Genomic_DNA"/>
</dbReference>
<dbReference type="AlphaFoldDB" id="A0A5J4KUS5"/>
<name>A0A5J4KUS5_9CHLR</name>
<evidence type="ECO:0000259" key="4">
    <source>
        <dbReference type="Pfam" id="PF14257"/>
    </source>
</evidence>
<feature type="domain" description="DUF4349" evidence="4">
    <location>
        <begin position="86"/>
        <end position="306"/>
    </location>
</feature>
<feature type="compositionally biased region" description="Low complexity" evidence="1">
    <location>
        <begin position="52"/>
        <end position="71"/>
    </location>
</feature>
<keyword evidence="2" id="KW-0472">Membrane</keyword>
<accession>A0A5J4KUS5</accession>
<keyword evidence="3" id="KW-0732">Signal</keyword>
<sequence>MLRTRMSLQKAGFLVTSFFLLAMLIVACGSASSATSDSGNSATTRQSAPRDSSAGGNSNAGQGAVPQPGAANSQSKVVPVQAGPQYLIKTLNVSMQVKDTRKVANDIQSWITSTDPRSSSAGADYTQVADKLYSINLTFSVQSTMYPQIYKYLRDYNLQGASGGKLLGLKESVQDVSNDYVDTESRIKNYKVEQTRLLQLLSHAASVGDIVTVDQKLSEVEGNIETSEAHLKLLADQVTFYTVVLNLQPIIPDGVPQPATDHAWTANGTFGEAFAASLQFGQAVLTFLIWLLAFSIYIVPIAIVTWLVRRYRSRISSIFHHVVASPKATPPAEQS</sequence>
<dbReference type="Pfam" id="PF14257">
    <property type="entry name" value="DUF4349"/>
    <property type="match status" value="1"/>
</dbReference>
<reference evidence="5 6" key="1">
    <citation type="submission" date="2019-10" db="EMBL/GenBank/DDBJ databases">
        <title>Dictyobacter vulcani sp. nov., within the class Ktedonobacteria, isolated from soil of volcanic Mt. Zao.</title>
        <authorList>
            <person name="Zheng Y."/>
            <person name="Wang C.M."/>
            <person name="Sakai Y."/>
            <person name="Abe K."/>
            <person name="Yokota A."/>
            <person name="Yabe S."/>
        </authorList>
    </citation>
    <scope>NUCLEOTIDE SEQUENCE [LARGE SCALE GENOMIC DNA]</scope>
    <source>
        <strain evidence="5 6">W12</strain>
    </source>
</reference>
<feature type="chain" id="PRO_5023923582" description="DUF4349 domain-containing protein" evidence="3">
    <location>
        <begin position="34"/>
        <end position="335"/>
    </location>
</feature>
<evidence type="ECO:0000256" key="3">
    <source>
        <dbReference type="SAM" id="SignalP"/>
    </source>
</evidence>
<dbReference type="PROSITE" id="PS51257">
    <property type="entry name" value="PROKAR_LIPOPROTEIN"/>
    <property type="match status" value="1"/>
</dbReference>
<comment type="caution">
    <text evidence="5">The sequence shown here is derived from an EMBL/GenBank/DDBJ whole genome shotgun (WGS) entry which is preliminary data.</text>
</comment>
<feature type="transmembrane region" description="Helical" evidence="2">
    <location>
        <begin position="287"/>
        <end position="308"/>
    </location>
</feature>
<organism evidence="5 6">
    <name type="scientific">Dictyobacter vulcani</name>
    <dbReference type="NCBI Taxonomy" id="2607529"/>
    <lineage>
        <taxon>Bacteria</taxon>
        <taxon>Bacillati</taxon>
        <taxon>Chloroflexota</taxon>
        <taxon>Ktedonobacteria</taxon>
        <taxon>Ktedonobacterales</taxon>
        <taxon>Dictyobacteraceae</taxon>
        <taxon>Dictyobacter</taxon>
    </lineage>
</organism>
<dbReference type="RefSeq" id="WP_151758673.1">
    <property type="nucleotide sequence ID" value="NZ_BKZW01000003.1"/>
</dbReference>
<dbReference type="Proteomes" id="UP000326912">
    <property type="component" value="Unassembled WGS sequence"/>
</dbReference>
<gene>
    <name evidence="5" type="ORF">KDW_51340</name>
</gene>
<keyword evidence="6" id="KW-1185">Reference proteome</keyword>
<dbReference type="InterPro" id="IPR025645">
    <property type="entry name" value="DUF4349"/>
</dbReference>
<keyword evidence="2" id="KW-0812">Transmembrane</keyword>
<evidence type="ECO:0000256" key="2">
    <source>
        <dbReference type="SAM" id="Phobius"/>
    </source>
</evidence>